<dbReference type="RefSeq" id="WP_369332416.1">
    <property type="nucleotide sequence ID" value="NZ_JAULBC010000012.1"/>
</dbReference>
<dbReference type="InterPro" id="IPR050104">
    <property type="entry name" value="FMN-dep_NADH:Q_OxRdtase_AzoR1"/>
</dbReference>
<feature type="binding site" evidence="6">
    <location>
        <begin position="15"/>
        <end position="17"/>
    </location>
    <ligand>
        <name>FMN</name>
        <dbReference type="ChEBI" id="CHEBI:58210"/>
    </ligand>
</feature>
<evidence type="ECO:0000256" key="2">
    <source>
        <dbReference type="ARBA" id="ARBA00022643"/>
    </source>
</evidence>
<keyword evidence="4 6" id="KW-0520">NAD</keyword>
<protein>
    <recommendedName>
        <fullName evidence="6">FMN dependent NADH:quinone oxidoreductase</fullName>
        <ecNumber evidence="6">1.6.5.-</ecNumber>
    </recommendedName>
    <alternativeName>
        <fullName evidence="6">Azo-dye reductase</fullName>
    </alternativeName>
    <alternativeName>
        <fullName evidence="6">FMN-dependent NADH-azo compound oxidoreductase</fullName>
    </alternativeName>
    <alternativeName>
        <fullName evidence="6">FMN-dependent NADH-azoreductase</fullName>
        <ecNumber evidence="6">1.7.1.17</ecNumber>
    </alternativeName>
</protein>
<dbReference type="Gene3D" id="3.40.50.360">
    <property type="match status" value="1"/>
</dbReference>
<feature type="binding site" evidence="6">
    <location>
        <begin position="95"/>
        <end position="98"/>
    </location>
    <ligand>
        <name>FMN</name>
        <dbReference type="ChEBI" id="CHEBI:58210"/>
    </ligand>
</feature>
<dbReference type="InterPro" id="IPR023048">
    <property type="entry name" value="NADH:quinone_OxRdtase_FMN_depd"/>
</dbReference>
<comment type="catalytic activity">
    <reaction evidence="6">
        <text>2 a quinone + NADH + H(+) = 2 a 1,4-benzosemiquinone + NAD(+)</text>
        <dbReference type="Rhea" id="RHEA:65952"/>
        <dbReference type="ChEBI" id="CHEBI:15378"/>
        <dbReference type="ChEBI" id="CHEBI:57540"/>
        <dbReference type="ChEBI" id="CHEBI:57945"/>
        <dbReference type="ChEBI" id="CHEBI:132124"/>
        <dbReference type="ChEBI" id="CHEBI:134225"/>
    </reaction>
</comment>
<accession>A0ABV3ZN95</accession>
<evidence type="ECO:0000313" key="8">
    <source>
        <dbReference type="EMBL" id="MEX6691000.1"/>
    </source>
</evidence>
<proteinExistence type="inferred from homology"/>
<evidence type="ECO:0000259" key="7">
    <source>
        <dbReference type="Pfam" id="PF02525"/>
    </source>
</evidence>
<comment type="caution">
    <text evidence="8">The sequence shown here is derived from an EMBL/GenBank/DDBJ whole genome shotgun (WGS) entry which is preliminary data.</text>
</comment>
<organism evidence="8 9">
    <name type="scientific">Danxiaibacter flavus</name>
    <dbReference type="NCBI Taxonomy" id="3049108"/>
    <lineage>
        <taxon>Bacteria</taxon>
        <taxon>Pseudomonadati</taxon>
        <taxon>Bacteroidota</taxon>
        <taxon>Chitinophagia</taxon>
        <taxon>Chitinophagales</taxon>
        <taxon>Chitinophagaceae</taxon>
        <taxon>Danxiaibacter</taxon>
    </lineage>
</organism>
<dbReference type="SUPFAM" id="SSF52218">
    <property type="entry name" value="Flavoproteins"/>
    <property type="match status" value="1"/>
</dbReference>
<dbReference type="InterPro" id="IPR003680">
    <property type="entry name" value="Flavodoxin_fold"/>
</dbReference>
<keyword evidence="9" id="KW-1185">Reference proteome</keyword>
<dbReference type="EMBL" id="JAULBC010000012">
    <property type="protein sequence ID" value="MEX6691000.1"/>
    <property type="molecule type" value="Genomic_DNA"/>
</dbReference>
<name>A0ABV3ZN95_9BACT</name>
<dbReference type="Proteomes" id="UP001560573">
    <property type="component" value="Unassembled WGS sequence"/>
</dbReference>
<feature type="domain" description="Flavodoxin-like fold" evidence="7">
    <location>
        <begin position="1"/>
        <end position="198"/>
    </location>
</feature>
<evidence type="ECO:0000313" key="9">
    <source>
        <dbReference type="Proteomes" id="UP001560573"/>
    </source>
</evidence>
<dbReference type="HAMAP" id="MF_01216">
    <property type="entry name" value="Azoreductase_type1"/>
    <property type="match status" value="1"/>
</dbReference>
<evidence type="ECO:0000256" key="3">
    <source>
        <dbReference type="ARBA" id="ARBA00023002"/>
    </source>
</evidence>
<comment type="subunit">
    <text evidence="6">Homodimer.</text>
</comment>
<comment type="function">
    <text evidence="6">Also exhibits azoreductase activity. Catalyzes the reductive cleavage of the azo bond in aromatic azo compounds to the corresponding amines.</text>
</comment>
<evidence type="ECO:0000256" key="5">
    <source>
        <dbReference type="ARBA" id="ARBA00048542"/>
    </source>
</evidence>
<gene>
    <name evidence="6" type="primary">azoR</name>
    <name evidence="8" type="ORF">QTN47_26060</name>
</gene>
<comment type="caution">
    <text evidence="6">Lacks conserved residue(s) required for the propagation of feature annotation.</text>
</comment>
<dbReference type="InterPro" id="IPR029039">
    <property type="entry name" value="Flavoprotein-like_sf"/>
</dbReference>
<feature type="binding site" evidence="6">
    <location>
        <position position="9"/>
    </location>
    <ligand>
        <name>FMN</name>
        <dbReference type="ChEBI" id="CHEBI:58210"/>
    </ligand>
</feature>
<keyword evidence="3 6" id="KW-0560">Oxidoreductase</keyword>
<evidence type="ECO:0000256" key="1">
    <source>
        <dbReference type="ARBA" id="ARBA00022630"/>
    </source>
</evidence>
<comment type="function">
    <text evidence="6">Quinone reductase that provides resistance to thiol-specific stress caused by electrophilic quinones.</text>
</comment>
<comment type="cofactor">
    <cofactor evidence="6">
        <name>FMN</name>
        <dbReference type="ChEBI" id="CHEBI:58210"/>
    </cofactor>
    <text evidence="6">Binds 1 FMN per subunit.</text>
</comment>
<reference evidence="8 9" key="1">
    <citation type="submission" date="2023-07" db="EMBL/GenBank/DDBJ databases">
        <authorList>
            <person name="Lian W.-H."/>
        </authorList>
    </citation>
    <scope>NUCLEOTIDE SEQUENCE [LARGE SCALE GENOMIC DNA]</scope>
    <source>
        <strain evidence="8 9">SYSU DXS3180</strain>
    </source>
</reference>
<evidence type="ECO:0000256" key="4">
    <source>
        <dbReference type="ARBA" id="ARBA00023027"/>
    </source>
</evidence>
<keyword evidence="2 6" id="KW-0288">FMN</keyword>
<evidence type="ECO:0000256" key="6">
    <source>
        <dbReference type="HAMAP-Rule" id="MF_01216"/>
    </source>
</evidence>
<keyword evidence="1 6" id="KW-0285">Flavoprotein</keyword>
<dbReference type="PANTHER" id="PTHR43741">
    <property type="entry name" value="FMN-DEPENDENT NADH-AZOREDUCTASE 1"/>
    <property type="match status" value="1"/>
</dbReference>
<comment type="similarity">
    <text evidence="6">Belongs to the azoreductase type 1 family.</text>
</comment>
<dbReference type="Pfam" id="PF02525">
    <property type="entry name" value="Flavodoxin_2"/>
    <property type="match status" value="1"/>
</dbReference>
<dbReference type="PANTHER" id="PTHR43741:SF4">
    <property type="entry name" value="FMN-DEPENDENT NADH:QUINONE OXIDOREDUCTASE"/>
    <property type="match status" value="1"/>
</dbReference>
<dbReference type="EC" id="1.6.5.-" evidence="6"/>
<sequence>MKILRLETSFQGKASKSFQLGNAILENLVKKYPGSQVHTRNLVHDEIPHFNEIHFTSFATPVQDLSTELKRAVQYSNNAIEELMESDIIVIDVPMYNFTIPSSLKAWIDHITRAGVTFRYGENGIEGLLKNKKVYLAIASGGIYSEGVMKDFDFTEKYLRSVLGFLGVQEIFAFRVEGVAIPGIKEEAMPKAIHAVEEAFAF</sequence>
<dbReference type="EC" id="1.7.1.17" evidence="6"/>
<comment type="catalytic activity">
    <reaction evidence="5">
        <text>N,N-dimethyl-1,4-phenylenediamine + anthranilate + 2 NAD(+) = 2-(4-dimethylaminophenyl)diazenylbenzoate + 2 NADH + 2 H(+)</text>
        <dbReference type="Rhea" id="RHEA:55872"/>
        <dbReference type="ChEBI" id="CHEBI:15378"/>
        <dbReference type="ChEBI" id="CHEBI:15783"/>
        <dbReference type="ChEBI" id="CHEBI:16567"/>
        <dbReference type="ChEBI" id="CHEBI:57540"/>
        <dbReference type="ChEBI" id="CHEBI:57945"/>
        <dbReference type="ChEBI" id="CHEBI:71579"/>
        <dbReference type="EC" id="1.7.1.17"/>
    </reaction>
    <physiologicalReaction direction="right-to-left" evidence="5">
        <dbReference type="Rhea" id="RHEA:55874"/>
    </physiologicalReaction>
</comment>